<organism evidence="1 2">
    <name type="scientific">Rhizophagus irregularis</name>
    <dbReference type="NCBI Taxonomy" id="588596"/>
    <lineage>
        <taxon>Eukaryota</taxon>
        <taxon>Fungi</taxon>
        <taxon>Fungi incertae sedis</taxon>
        <taxon>Mucoromycota</taxon>
        <taxon>Glomeromycotina</taxon>
        <taxon>Glomeromycetes</taxon>
        <taxon>Glomerales</taxon>
        <taxon>Glomeraceae</taxon>
        <taxon>Rhizophagus</taxon>
    </lineage>
</organism>
<dbReference type="Proteomes" id="UP000234323">
    <property type="component" value="Unassembled WGS sequence"/>
</dbReference>
<sequence>MEFIKLLKNKNLKKLFCASANSDEAEIWLQLAELGRKGAFTTNKTFEELARLMVQIKELETAGKRKTGIRHFRSKDQDILTSPEISLENIARFAKIADELHWKGPVVLMTDCTKLRPKVVYSQEFGSIMGSILPTDQTKCETYDDIHKIMNNIKEQGAIATQVRGFLLKIPMSKIPPVMIAALPTKGDATAKEISDQLFNIIGMTASCGINLLSLGADSAITEMKAQQIIMDHPSASGVLEFKDPLYGINFKAPIFNNRPIVRVQDVKHAKKTARNQIHYGTRLLTLGNNTVRYDQLCNIVEKENSVLCTRDVYNVDKQDDGVAFRVFHSQLLRMCQDNGVIDPGKLGLFVYLFILGELFDAYLNREISHKTRIIMAMRAYFFLNFWKSYIEETSEKTSKEWYSIARSFISIQSYNIFKSLVESLILLIISHRDYYEDYPLLPLEHGTEALEHVFGIAQHVFGIARQLIPDFTSYEFFKILRRVMHDHDKILRTGDFSMKKKKVSATGYIFDFNSNDMSVEVLELLRQWPTQDEIHGMIRIAYANAEKFAQLMALSKSRTDLCPFIYVDNSHSEIEVEHVKENSATNFNINNNLISENNQLADIAKKMAQVAYINQHEKLQLTENADIDSDDDELLSNKLDDLEMRKHTEGISIPRTIPVQNLGSAGVSEECLLEDHGLIIVYISKRLYIGRILAKYQKISDRHSYVRSGVDSVDSLSFISIILYHHLSGSYFTCQSPVIDGSNLFIHLSAKNVVYYLGNVLLFNFTNYEMLKLNSNEYRIFSFFSTRSSYEHFKNNLSALVIINFCSFFADYIVYCIH</sequence>
<name>A0A2I1HH89_9GLOM</name>
<dbReference type="VEuPathDB" id="FungiDB:RhiirFUN_006520"/>
<comment type="caution">
    <text evidence="1">The sequence shown here is derived from an EMBL/GenBank/DDBJ whole genome shotgun (WGS) entry which is preliminary data.</text>
</comment>
<gene>
    <name evidence="1" type="ORF">RhiirA4_479997</name>
</gene>
<dbReference type="VEuPathDB" id="FungiDB:RhiirA1_473690"/>
<dbReference type="VEuPathDB" id="FungiDB:RhiirA1_472812"/>
<protein>
    <submittedName>
        <fullName evidence="1">Uncharacterized protein</fullName>
    </submittedName>
</protein>
<dbReference type="VEuPathDB" id="FungiDB:RhiirA1_403152"/>
<dbReference type="EMBL" id="LLXI01002919">
    <property type="protein sequence ID" value="PKY58245.1"/>
    <property type="molecule type" value="Genomic_DNA"/>
</dbReference>
<dbReference type="VEuPathDB" id="FungiDB:RhiirFUN_019065"/>
<keyword evidence="2" id="KW-1185">Reference proteome</keyword>
<dbReference type="AlphaFoldDB" id="A0A2I1HH89"/>
<proteinExistence type="predicted"/>
<dbReference type="VEuPathDB" id="FungiDB:FUN_020005"/>
<reference evidence="1 2" key="1">
    <citation type="submission" date="2015-10" db="EMBL/GenBank/DDBJ databases">
        <title>Genome analyses suggest a sexual origin of heterokaryosis in a supposedly ancient asexual fungus.</title>
        <authorList>
            <person name="Ropars J."/>
            <person name="Sedzielewska K."/>
            <person name="Noel J."/>
            <person name="Charron P."/>
            <person name="Farinelli L."/>
            <person name="Marton T."/>
            <person name="Kruger M."/>
            <person name="Pelin A."/>
            <person name="Brachmann A."/>
            <person name="Corradi N."/>
        </authorList>
    </citation>
    <scope>NUCLEOTIDE SEQUENCE [LARGE SCALE GENOMIC DNA]</scope>
    <source>
        <strain evidence="1 2">A4</strain>
    </source>
</reference>
<evidence type="ECO:0000313" key="2">
    <source>
        <dbReference type="Proteomes" id="UP000234323"/>
    </source>
</evidence>
<accession>A0A2I1HH89</accession>
<evidence type="ECO:0000313" key="1">
    <source>
        <dbReference type="EMBL" id="PKY58245.1"/>
    </source>
</evidence>